<proteinExistence type="predicted"/>
<dbReference type="EMBL" id="QJPH01000368">
    <property type="protein sequence ID" value="PZN76058.1"/>
    <property type="molecule type" value="Genomic_DNA"/>
</dbReference>
<name>A0A2W4R7Q4_9GAMM</name>
<accession>A0A2W4R7Q4</accession>
<evidence type="ECO:0000313" key="2">
    <source>
        <dbReference type="Proteomes" id="UP000249396"/>
    </source>
</evidence>
<dbReference type="AlphaFoldDB" id="A0A2W4R7Q4"/>
<protein>
    <submittedName>
        <fullName evidence="1">Uncharacterized protein</fullName>
    </submittedName>
</protein>
<evidence type="ECO:0000313" key="1">
    <source>
        <dbReference type="EMBL" id="PZN76058.1"/>
    </source>
</evidence>
<comment type="caution">
    <text evidence="1">The sequence shown here is derived from an EMBL/GenBank/DDBJ whole genome shotgun (WGS) entry which is preliminary data.</text>
</comment>
<dbReference type="Proteomes" id="UP000249396">
    <property type="component" value="Unassembled WGS sequence"/>
</dbReference>
<gene>
    <name evidence="1" type="ORF">DM484_17325</name>
</gene>
<organism evidence="1 2">
    <name type="scientific">Candidatus Methylumidiphilus alinenensis</name>
    <dbReference type="NCBI Taxonomy" id="2202197"/>
    <lineage>
        <taxon>Bacteria</taxon>
        <taxon>Pseudomonadati</taxon>
        <taxon>Pseudomonadota</taxon>
        <taxon>Gammaproteobacteria</taxon>
        <taxon>Methylococcales</taxon>
        <taxon>Candidatus Methylumidiphilus</taxon>
    </lineage>
</organism>
<reference evidence="1 2" key="1">
    <citation type="journal article" date="2018" name="Aquat. Microb. Ecol.">
        <title>Gammaproteobacterial methanotrophs dominate.</title>
        <authorList>
            <person name="Rissanen A.J."/>
            <person name="Saarenheimo J."/>
            <person name="Tiirola M."/>
            <person name="Peura S."/>
            <person name="Aalto S.L."/>
            <person name="Karvinen A."/>
            <person name="Nykanen H."/>
        </authorList>
    </citation>
    <scope>NUCLEOTIDE SEQUENCE [LARGE SCALE GENOMIC DNA]</scope>
    <source>
        <strain evidence="1">AMbin10</strain>
    </source>
</reference>
<sequence length="70" mass="8213">MRTDTEIRQEGMKALIQMLGMVDAERFVATLSRERFDYTEWRKTHLPEMDVEALSKIAARYAEDRTDDSS</sequence>